<feature type="transmembrane region" description="Helical" evidence="2">
    <location>
        <begin position="746"/>
        <end position="764"/>
    </location>
</feature>
<dbReference type="InterPro" id="IPR045851">
    <property type="entry name" value="AMP-bd_C_sf"/>
</dbReference>
<feature type="transmembrane region" description="Helical" evidence="2">
    <location>
        <begin position="600"/>
        <end position="618"/>
    </location>
</feature>
<dbReference type="InterPro" id="IPR052979">
    <property type="entry name" value="Adenylate-forming_domain"/>
</dbReference>
<reference evidence="4" key="1">
    <citation type="journal article" date="2021" name="Nat. Commun.">
        <title>Genetic determinants of endophytism in the Arabidopsis root mycobiome.</title>
        <authorList>
            <person name="Mesny F."/>
            <person name="Miyauchi S."/>
            <person name="Thiergart T."/>
            <person name="Pickel B."/>
            <person name="Atanasova L."/>
            <person name="Karlsson M."/>
            <person name="Huettel B."/>
            <person name="Barry K.W."/>
            <person name="Haridas S."/>
            <person name="Chen C."/>
            <person name="Bauer D."/>
            <person name="Andreopoulos W."/>
            <person name="Pangilinan J."/>
            <person name="LaButti K."/>
            <person name="Riley R."/>
            <person name="Lipzen A."/>
            <person name="Clum A."/>
            <person name="Drula E."/>
            <person name="Henrissat B."/>
            <person name="Kohler A."/>
            <person name="Grigoriev I.V."/>
            <person name="Martin F.M."/>
            <person name="Hacquard S."/>
        </authorList>
    </citation>
    <scope>NUCLEOTIDE SEQUENCE</scope>
    <source>
        <strain evidence="4">MPI-CAGE-AT-0147</strain>
    </source>
</reference>
<dbReference type="InterPro" id="IPR020845">
    <property type="entry name" value="AMP-binding_CS"/>
</dbReference>
<dbReference type="InterPro" id="IPR000873">
    <property type="entry name" value="AMP-dep_synth/lig_dom"/>
</dbReference>
<name>A0A9P9IXW4_9HYPO</name>
<keyword evidence="5" id="KW-1185">Reference proteome</keyword>
<evidence type="ECO:0000259" key="3">
    <source>
        <dbReference type="Pfam" id="PF00501"/>
    </source>
</evidence>
<gene>
    <name evidence="4" type="ORF">EDB81DRAFT_693232</name>
</gene>
<sequence length="1014" mass="110211">MEKLPQSTMASRGPMPTPFTYGLHHTPRFSTVTAAFQHHAATQPNAIAAQDMSVEPPASITYGQLASRSTRLAHKLRALGVHPGDRVPLVVKRGIDMLVGIMSILSCRAQYVPLDGSVVPDGTLRLVLEQTRCCTVLALSSTRHRLWGITESNIVTIDELNDEEVEGYSLHDISQFPVSPDDGCYVIYTSGTSGTPKGVDVTHRNVTNLICQSPGDLGIVPGTRVGQVLSISFDMAAWEILGCLVNGGTLILRGSNWEKVLQNIDVLICTPSILSKYAPADCPNLKLAATAGEPSSQKLADTWASHCTYYNCCGPTETTIVNTMHRHIPGQQLSIGTPTPNNAVYLLDKLKVPVGIGEVGVMWAGGAGVTRGYVALPNKTAENYILDPFKDDGSKIYNTGDLCRWNANGSIDMLGRVDDQVKVKGFRVELDGVAASLASSPSVDRAAALLIEGEIHGFLTPRDCDLEIVSKSVSKSQPYYAIPVRFHLLDSLPMTQNGKIDKKALISKASESEPFTKASSGHIRKPEPAVLGHNRSDSSASTLTQNSVASEKSYKSYKSYKSDITVVDENVDLEAALPEKRHRKYLRGLRYRALIVYRRLFTVVGIFNIAATLALVFSGIQREWIGTITAINLATAVLIRQDFIINLLYTISCSVPKSWPLCIRARCAKIYHLGGVHSGAAIAAGAWLLAGNIADIVCMTSTCTNWGFQSLGGKIISWILSALFLVMFVLAWPSMRKTHHDLFEKTHRFIGWTMLGLFWAQVLITCNDTKEENTSFGSACVGSPSFWLLAAATASVALSWVFLRKVPVQAEVLSDHAVRLHFDYTVPVNGSFARLSRSPLLEWHSFATIPAPEASKGHPKGYSLVVSNAGDWTKSTIQQAPTHIWTRGVPTCGVMRIATLFNRVVLIATGSGIGPVLGHIQNPSCPTQLIWSTSQPEKTFGHELCDTITSKIPGAVIHDTKRLGRPDLVKMGYNLAKGFKAEAIIIIANEKITKKVVYGLESRGLPAFGAIWDS</sequence>
<feature type="transmembrane region" description="Helical" evidence="2">
    <location>
        <begin position="715"/>
        <end position="734"/>
    </location>
</feature>
<keyword evidence="2" id="KW-0472">Membrane</keyword>
<feature type="transmembrane region" description="Helical" evidence="2">
    <location>
        <begin position="670"/>
        <end position="690"/>
    </location>
</feature>
<dbReference type="SUPFAM" id="SSF56801">
    <property type="entry name" value="Acetyl-CoA synthetase-like"/>
    <property type="match status" value="1"/>
</dbReference>
<proteinExistence type="predicted"/>
<evidence type="ECO:0000313" key="4">
    <source>
        <dbReference type="EMBL" id="KAH7136246.1"/>
    </source>
</evidence>
<evidence type="ECO:0000256" key="1">
    <source>
        <dbReference type="SAM" id="MobiDB-lite"/>
    </source>
</evidence>
<dbReference type="PANTHER" id="PTHR33927">
    <property type="entry name" value="TRANSMEMBRANE PROTEIN"/>
    <property type="match status" value="1"/>
</dbReference>
<accession>A0A9P9IXW4</accession>
<dbReference type="InterPro" id="IPR042099">
    <property type="entry name" value="ANL_N_sf"/>
</dbReference>
<evidence type="ECO:0000313" key="5">
    <source>
        <dbReference type="Proteomes" id="UP000738349"/>
    </source>
</evidence>
<dbReference type="PANTHER" id="PTHR33927:SF5">
    <property type="entry name" value="ENZYME, PUTATIVE (AFU_ORTHOLOGUE AFUA_8G01222)-RELATED"/>
    <property type="match status" value="1"/>
</dbReference>
<feature type="transmembrane region" description="Helical" evidence="2">
    <location>
        <begin position="784"/>
        <end position="803"/>
    </location>
</feature>
<keyword evidence="2" id="KW-0812">Transmembrane</keyword>
<dbReference type="PROSITE" id="PS00455">
    <property type="entry name" value="AMP_BINDING"/>
    <property type="match status" value="1"/>
</dbReference>
<dbReference type="OrthoDB" id="3142841at2759"/>
<comment type="caution">
    <text evidence="4">The sequence shown here is derived from an EMBL/GenBank/DDBJ whole genome shotgun (WGS) entry which is preliminary data.</text>
</comment>
<feature type="domain" description="AMP-dependent synthetase/ligase" evidence="3">
    <location>
        <begin position="36"/>
        <end position="373"/>
    </location>
</feature>
<organism evidence="4 5">
    <name type="scientific">Dactylonectria macrodidyma</name>
    <dbReference type="NCBI Taxonomy" id="307937"/>
    <lineage>
        <taxon>Eukaryota</taxon>
        <taxon>Fungi</taxon>
        <taxon>Dikarya</taxon>
        <taxon>Ascomycota</taxon>
        <taxon>Pezizomycotina</taxon>
        <taxon>Sordariomycetes</taxon>
        <taxon>Hypocreomycetidae</taxon>
        <taxon>Hypocreales</taxon>
        <taxon>Nectriaceae</taxon>
        <taxon>Dactylonectria</taxon>
    </lineage>
</organism>
<dbReference type="EMBL" id="JAGMUV010000013">
    <property type="protein sequence ID" value="KAH7136246.1"/>
    <property type="molecule type" value="Genomic_DNA"/>
</dbReference>
<dbReference type="Proteomes" id="UP000738349">
    <property type="component" value="Unassembled WGS sequence"/>
</dbReference>
<dbReference type="Gene3D" id="3.30.300.30">
    <property type="match status" value="1"/>
</dbReference>
<dbReference type="Gene3D" id="3.40.50.12780">
    <property type="entry name" value="N-terminal domain of ligase-like"/>
    <property type="match status" value="1"/>
</dbReference>
<keyword evidence="2" id="KW-1133">Transmembrane helix</keyword>
<dbReference type="Pfam" id="PF00501">
    <property type="entry name" value="AMP-binding"/>
    <property type="match status" value="1"/>
</dbReference>
<feature type="region of interest" description="Disordered" evidence="1">
    <location>
        <begin position="511"/>
        <end position="544"/>
    </location>
</feature>
<evidence type="ECO:0000256" key="2">
    <source>
        <dbReference type="SAM" id="Phobius"/>
    </source>
</evidence>
<dbReference type="AlphaFoldDB" id="A0A9P9IXW4"/>
<protein>
    <recommendedName>
        <fullName evidence="3">AMP-dependent synthetase/ligase domain-containing protein</fullName>
    </recommendedName>
</protein>